<organism evidence="2 3">
    <name type="scientific">Runella defluvii</name>
    <dbReference type="NCBI Taxonomy" id="370973"/>
    <lineage>
        <taxon>Bacteria</taxon>
        <taxon>Pseudomonadati</taxon>
        <taxon>Bacteroidota</taxon>
        <taxon>Cytophagia</taxon>
        <taxon>Cytophagales</taxon>
        <taxon>Spirosomataceae</taxon>
        <taxon>Runella</taxon>
    </lineage>
</organism>
<evidence type="ECO:0000259" key="1">
    <source>
        <dbReference type="Pfam" id="PF23343"/>
    </source>
</evidence>
<comment type="caution">
    <text evidence="2">The sequence shown here is derived from an EMBL/GenBank/DDBJ whole genome shotgun (WGS) entry which is preliminary data.</text>
</comment>
<keyword evidence="3" id="KW-1185">Reference proteome</keyword>
<protein>
    <submittedName>
        <fullName evidence="2">DNA-binding ferritin-like protein (Dps family)</fullName>
    </submittedName>
</protein>
<proteinExistence type="predicted"/>
<dbReference type="EMBL" id="JACIBY010000012">
    <property type="protein sequence ID" value="MBB3840736.1"/>
    <property type="molecule type" value="Genomic_DNA"/>
</dbReference>
<keyword evidence="2" id="KW-0238">DNA-binding</keyword>
<dbReference type="GO" id="GO:0003677">
    <property type="term" value="F:DNA binding"/>
    <property type="evidence" value="ECO:0007669"/>
    <property type="project" value="UniProtKB-KW"/>
</dbReference>
<evidence type="ECO:0000313" key="3">
    <source>
        <dbReference type="Proteomes" id="UP000541352"/>
    </source>
</evidence>
<accession>A0A7W6ESR5</accession>
<dbReference type="InterPro" id="IPR056906">
    <property type="entry name" value="ORF2/G2P_dom"/>
</dbReference>
<dbReference type="RefSeq" id="WP_183977904.1">
    <property type="nucleotide sequence ID" value="NZ_JACIBY010000012.1"/>
</dbReference>
<gene>
    <name evidence="2" type="ORF">FHS57_004756</name>
</gene>
<sequence>MTFNPQKRDKTLDTIVGKTLKWDFARIAKFKPHSVVSTQRYVKTTEYEVSATSKANLLQNKMDTGYNGYMSEATRRHVKGILENWLTAIELNVSMAFPTSFPSEKVYPTFVTLTLPCKQMHDDRDIKEDCFHPFMNEMIRNWKVKNYLWVSETQKNGNIHFHVLFDRAVPALRLRQIWNKHIDKFPYCYVQDYADTQKYIYRNGFFVRPEMLEQRIIANMKAAKDQGRKVTKSEAKKVESKRQKEAYEKGVAAKWKDPNTTDIHSLKSIKKLSAYVSKYFTKKPEIVKPKLAENQKLVEESGKYFIETTPDESQEVMWGDSNRVPYTPVFQVRKMRGRIWGASAALKAPETKPVAYQCVISRRTCEMVSYQTTVTNIKPVTVTSTDIFGTVTSKTVKRRVTEHINYESPEYPEPILNHVALRYLDTLRTKVVTEDEIKKASERAGPLFVEMKGEVIPLKDPQRTNMEAFAPELYKEYRAHYVTVFQNLYAA</sequence>
<dbReference type="Pfam" id="PF23343">
    <property type="entry name" value="REP_ORF2-G2P"/>
    <property type="match status" value="1"/>
</dbReference>
<reference evidence="2 3" key="1">
    <citation type="submission" date="2020-08" db="EMBL/GenBank/DDBJ databases">
        <title>Genomic Encyclopedia of Type Strains, Phase IV (KMG-IV): sequencing the most valuable type-strain genomes for metagenomic binning, comparative biology and taxonomic classification.</title>
        <authorList>
            <person name="Goeker M."/>
        </authorList>
    </citation>
    <scope>NUCLEOTIDE SEQUENCE [LARGE SCALE GENOMIC DNA]</scope>
    <source>
        <strain evidence="2 3">DSM 17976</strain>
    </source>
</reference>
<evidence type="ECO:0000313" key="2">
    <source>
        <dbReference type="EMBL" id="MBB3840736.1"/>
    </source>
</evidence>
<dbReference type="Proteomes" id="UP000541352">
    <property type="component" value="Unassembled WGS sequence"/>
</dbReference>
<feature type="domain" description="Replication-associated protein ORF2/G2P" evidence="1">
    <location>
        <begin position="109"/>
        <end position="200"/>
    </location>
</feature>
<name>A0A7W6ESR5_9BACT</name>
<dbReference type="AlphaFoldDB" id="A0A7W6ESR5"/>